<dbReference type="Proteomes" id="UP000181998">
    <property type="component" value="Unassembled WGS sequence"/>
</dbReference>
<dbReference type="RefSeq" id="WP_143123963.1">
    <property type="nucleotide sequence ID" value="NZ_FOFX01000076.1"/>
</dbReference>
<dbReference type="AlphaFoldDB" id="A0A1H9GTM1"/>
<reference evidence="1 2" key="1">
    <citation type="submission" date="2016-10" db="EMBL/GenBank/DDBJ databases">
        <authorList>
            <person name="de Groot N.N."/>
        </authorList>
    </citation>
    <scope>NUCLEOTIDE SEQUENCE [LARGE SCALE GENOMIC DNA]</scope>
    <source>
        <strain evidence="1 2">Nm9</strain>
    </source>
</reference>
<organism evidence="1 2">
    <name type="scientific">Nitrosomonas ureae</name>
    <dbReference type="NCBI Taxonomy" id="44577"/>
    <lineage>
        <taxon>Bacteria</taxon>
        <taxon>Pseudomonadati</taxon>
        <taxon>Pseudomonadota</taxon>
        <taxon>Betaproteobacteria</taxon>
        <taxon>Nitrosomonadales</taxon>
        <taxon>Nitrosomonadaceae</taxon>
        <taxon>Nitrosomonas</taxon>
    </lineage>
</organism>
<evidence type="ECO:0000313" key="2">
    <source>
        <dbReference type="Proteomes" id="UP000181998"/>
    </source>
</evidence>
<protein>
    <submittedName>
        <fullName evidence="1">Uncharacterized protein</fullName>
    </submittedName>
</protein>
<name>A0A1H9GTM1_9PROT</name>
<accession>A0A1H9GTM1</accession>
<sequence length="60" mass="7085">MTMLKRRVIALEARVTKEATIEDLLHAMADEKNGIIVSEKEWQHIRESRVYKFIESVKSR</sequence>
<dbReference type="EMBL" id="FOFX01000076">
    <property type="protein sequence ID" value="SEQ53417.1"/>
    <property type="molecule type" value="Genomic_DNA"/>
</dbReference>
<proteinExistence type="predicted"/>
<gene>
    <name evidence="1" type="ORF">SAMN05421510_10763</name>
</gene>
<evidence type="ECO:0000313" key="1">
    <source>
        <dbReference type="EMBL" id="SEQ53417.1"/>
    </source>
</evidence>